<dbReference type="AlphaFoldDB" id="A0A132A4E6"/>
<dbReference type="EMBL" id="JXLN01010512">
    <property type="protein sequence ID" value="KPM05856.1"/>
    <property type="molecule type" value="Genomic_DNA"/>
</dbReference>
<proteinExistence type="predicted"/>
<dbReference type="OrthoDB" id="6430706at2759"/>
<protein>
    <submittedName>
        <fullName evidence="3">Sidestep protein-like protein 4</fullName>
    </submittedName>
</protein>
<feature type="domain" description="Ig-like" evidence="2">
    <location>
        <begin position="1"/>
        <end position="76"/>
    </location>
</feature>
<dbReference type="InterPro" id="IPR013783">
    <property type="entry name" value="Ig-like_fold"/>
</dbReference>
<dbReference type="VEuPathDB" id="VectorBase:SSCA008590"/>
<dbReference type="PANTHER" id="PTHR23278">
    <property type="entry name" value="SIDESTEP PROTEIN"/>
    <property type="match status" value="1"/>
</dbReference>
<evidence type="ECO:0000256" key="1">
    <source>
        <dbReference type="ARBA" id="ARBA00023157"/>
    </source>
</evidence>
<accession>A0A132A4E6</accession>
<evidence type="ECO:0000259" key="2">
    <source>
        <dbReference type="PROSITE" id="PS50835"/>
    </source>
</evidence>
<dbReference type="PROSITE" id="PS50835">
    <property type="entry name" value="IG_LIKE"/>
    <property type="match status" value="2"/>
</dbReference>
<comment type="caution">
    <text evidence="3">The sequence shown here is derived from an EMBL/GenBank/DDBJ whole genome shotgun (WGS) entry which is preliminary data.</text>
</comment>
<evidence type="ECO:0000313" key="3">
    <source>
        <dbReference type="EMBL" id="KPM05856.1"/>
    </source>
</evidence>
<reference evidence="3 4" key="1">
    <citation type="journal article" date="2015" name="Parasit. Vectors">
        <title>Draft genome of the scabies mite.</title>
        <authorList>
            <person name="Rider S.D.Jr."/>
            <person name="Morgan M.S."/>
            <person name="Arlian L.G."/>
        </authorList>
    </citation>
    <scope>NUCLEOTIDE SEQUENCE [LARGE SCALE GENOMIC DNA]</scope>
    <source>
        <strain evidence="3">Arlian Lab</strain>
    </source>
</reference>
<keyword evidence="1" id="KW-1015">Disulfide bond</keyword>
<organism evidence="3 4">
    <name type="scientific">Sarcoptes scabiei</name>
    <name type="common">Itch mite</name>
    <name type="synonym">Acarus scabiei</name>
    <dbReference type="NCBI Taxonomy" id="52283"/>
    <lineage>
        <taxon>Eukaryota</taxon>
        <taxon>Metazoa</taxon>
        <taxon>Ecdysozoa</taxon>
        <taxon>Arthropoda</taxon>
        <taxon>Chelicerata</taxon>
        <taxon>Arachnida</taxon>
        <taxon>Acari</taxon>
        <taxon>Acariformes</taxon>
        <taxon>Sarcoptiformes</taxon>
        <taxon>Astigmata</taxon>
        <taxon>Psoroptidia</taxon>
        <taxon>Sarcoptoidea</taxon>
        <taxon>Sarcoptidae</taxon>
        <taxon>Sarcoptinae</taxon>
        <taxon>Sarcoptes</taxon>
    </lineage>
</organism>
<evidence type="ECO:0000313" key="4">
    <source>
        <dbReference type="Proteomes" id="UP000616769"/>
    </source>
</evidence>
<dbReference type="InterPro" id="IPR007110">
    <property type="entry name" value="Ig-like_dom"/>
</dbReference>
<gene>
    <name evidence="3" type="ORF">QR98_0043280</name>
</gene>
<feature type="domain" description="Ig-like" evidence="2">
    <location>
        <begin position="169"/>
        <end position="243"/>
    </location>
</feature>
<dbReference type="Proteomes" id="UP000616769">
    <property type="component" value="Unassembled WGS sequence"/>
</dbReference>
<name>A0A132A4E6_SARSC</name>
<dbReference type="InterPro" id="IPR036179">
    <property type="entry name" value="Ig-like_dom_sf"/>
</dbReference>
<dbReference type="Gene3D" id="2.60.40.10">
    <property type="entry name" value="Immunoglobulins"/>
    <property type="match status" value="2"/>
</dbReference>
<dbReference type="InterPro" id="IPR013162">
    <property type="entry name" value="CD80_C2-set"/>
</dbReference>
<dbReference type="PANTHER" id="PTHR23278:SF19">
    <property type="entry name" value="OBSCURIN"/>
    <property type="match status" value="1"/>
</dbReference>
<dbReference type="Pfam" id="PF08205">
    <property type="entry name" value="C2-set_2"/>
    <property type="match status" value="1"/>
</dbReference>
<dbReference type="SUPFAM" id="SSF48726">
    <property type="entry name" value="Immunoglobulin"/>
    <property type="match status" value="2"/>
</dbReference>
<sequence length="265" mass="30185">MRAQCFALIITFGNPLPVVHWLKGSKLIDIDYFIVNNTIARNVLTLVNLSRNDLLESFTCQAYNTNLTVPVEKTITLDLFCKFFLPNVCCSLYAFTVIRFVFLRFICLMKKPDEMKPKEIRIISPLLHNNISKAVQSSNLSSKNNTNNNQRRSDAIDAFYFEHNVEKPIELACQCTGSKPSAEIKWKKESPEEWLSSFTQTISLDGLTTTSFLTYVPSIDDNGKNIVCIAYNPRMSSQNSSLQQIWPINLNCNQNSIQFTSNLTE</sequence>